<dbReference type="AlphaFoldDB" id="A0A0A9HPR1"/>
<organism evidence="1">
    <name type="scientific">Arundo donax</name>
    <name type="common">Giant reed</name>
    <name type="synonym">Donax arundinaceus</name>
    <dbReference type="NCBI Taxonomy" id="35708"/>
    <lineage>
        <taxon>Eukaryota</taxon>
        <taxon>Viridiplantae</taxon>
        <taxon>Streptophyta</taxon>
        <taxon>Embryophyta</taxon>
        <taxon>Tracheophyta</taxon>
        <taxon>Spermatophyta</taxon>
        <taxon>Magnoliopsida</taxon>
        <taxon>Liliopsida</taxon>
        <taxon>Poales</taxon>
        <taxon>Poaceae</taxon>
        <taxon>PACMAD clade</taxon>
        <taxon>Arundinoideae</taxon>
        <taxon>Arundineae</taxon>
        <taxon>Arundo</taxon>
    </lineage>
</organism>
<reference evidence="1" key="1">
    <citation type="submission" date="2014-09" db="EMBL/GenBank/DDBJ databases">
        <authorList>
            <person name="Magalhaes I.L.F."/>
            <person name="Oliveira U."/>
            <person name="Santos F.R."/>
            <person name="Vidigal T.H.D.A."/>
            <person name="Brescovit A.D."/>
            <person name="Santos A.J."/>
        </authorList>
    </citation>
    <scope>NUCLEOTIDE SEQUENCE</scope>
    <source>
        <tissue evidence="1">Shoot tissue taken approximately 20 cm above the soil surface</tissue>
    </source>
</reference>
<reference evidence="1" key="2">
    <citation type="journal article" date="2015" name="Data Brief">
        <title>Shoot transcriptome of the giant reed, Arundo donax.</title>
        <authorList>
            <person name="Barrero R.A."/>
            <person name="Guerrero F.D."/>
            <person name="Moolhuijzen P."/>
            <person name="Goolsby J.A."/>
            <person name="Tidwell J."/>
            <person name="Bellgard S.E."/>
            <person name="Bellgard M.I."/>
        </authorList>
    </citation>
    <scope>NUCLEOTIDE SEQUENCE</scope>
    <source>
        <tissue evidence="1">Shoot tissue taken approximately 20 cm above the soil surface</tissue>
    </source>
</reference>
<name>A0A0A9HPR1_ARUDO</name>
<proteinExistence type="predicted"/>
<dbReference type="EMBL" id="GBRH01159199">
    <property type="protein sequence ID" value="JAE38697.1"/>
    <property type="molecule type" value="Transcribed_RNA"/>
</dbReference>
<accession>A0A0A9HPR1</accession>
<evidence type="ECO:0000313" key="1">
    <source>
        <dbReference type="EMBL" id="JAE38697.1"/>
    </source>
</evidence>
<sequence>MTNCGAVALHDCHHCLHGQRTECSLPCLVIGTDQKQILEGRQFALYLCTCLIINKS</sequence>
<protein>
    <submittedName>
        <fullName evidence="1">Uncharacterized protein</fullName>
    </submittedName>
</protein>